<feature type="transmembrane region" description="Helical" evidence="8">
    <location>
        <begin position="112"/>
        <end position="130"/>
    </location>
</feature>
<gene>
    <name evidence="11" type="primary">LOC115808758</name>
</gene>
<feature type="transmembrane region" description="Helical" evidence="8">
    <location>
        <begin position="176"/>
        <end position="199"/>
    </location>
</feature>
<keyword evidence="2 7" id="KW-0812">Transmembrane</keyword>
<evidence type="ECO:0000259" key="9">
    <source>
        <dbReference type="PROSITE" id="PS51225"/>
    </source>
</evidence>
<keyword evidence="10" id="KW-1185">Reference proteome</keyword>
<sequence length="288" mass="32456">MDELQFTPSSLLKTRGFLHLGQILTGLLTFIVSGLWPQPLHTYWVYYMIIWLLCPLITLVITVVELFLIHIFILPFCMDWDDFTTGMAMMCALTTFACTVSFAVFYVCLTCVWGLVVSVLSALCCLLYCVEAVRDKMNPTRSASYVAAPPGFLKILEAFVSCIIFVSLTGYVNKPALQWCIVAYVIPFPIIPVIIVTNIMKKLKNCLPFSVDRFVVIFLIISVALYTSAAILWPAFSFHGNPRPLDCPGKTCIWNIQFIVAFMTYVNLIFFIVDLVCTLLGICGFKRP</sequence>
<feature type="transmembrane region" description="Helical" evidence="8">
    <location>
        <begin position="48"/>
        <end position="74"/>
    </location>
</feature>
<evidence type="ECO:0000256" key="5">
    <source>
        <dbReference type="ARBA" id="ARBA00023136"/>
    </source>
</evidence>
<dbReference type="InterPro" id="IPR047123">
    <property type="entry name" value="MYADM-like"/>
</dbReference>
<dbReference type="GO" id="GO:0016020">
    <property type="term" value="C:membrane"/>
    <property type="evidence" value="ECO:0007669"/>
    <property type="project" value="UniProtKB-SubCell"/>
</dbReference>
<evidence type="ECO:0000256" key="2">
    <source>
        <dbReference type="ARBA" id="ARBA00022692"/>
    </source>
</evidence>
<protein>
    <submittedName>
        <fullName evidence="11">Myeloid-associated differentiation marker-like protein 2</fullName>
    </submittedName>
</protein>
<evidence type="ECO:0000256" key="6">
    <source>
        <dbReference type="ARBA" id="ARBA00034721"/>
    </source>
</evidence>
<feature type="transmembrane region" description="Helical" evidence="8">
    <location>
        <begin position="86"/>
        <end position="106"/>
    </location>
</feature>
<evidence type="ECO:0000256" key="7">
    <source>
        <dbReference type="PROSITE-ProRule" id="PRU00581"/>
    </source>
</evidence>
<reference evidence="11" key="1">
    <citation type="submission" date="2025-08" db="UniProtKB">
        <authorList>
            <consortium name="RefSeq"/>
        </authorList>
    </citation>
    <scope>IDENTIFICATION</scope>
</reference>
<feature type="transmembrane region" description="Helical" evidence="8">
    <location>
        <begin position="16"/>
        <end position="36"/>
    </location>
</feature>
<dbReference type="InParanoid" id="A0A6J2UZH5"/>
<dbReference type="PANTHER" id="PTHR17068">
    <property type="entry name" value="MYELOID-ASSOCIATED DIFFERENTIATION MARKER MYADM FAMILY MEMBER"/>
    <property type="match status" value="1"/>
</dbReference>
<evidence type="ECO:0000256" key="4">
    <source>
        <dbReference type="ARBA" id="ARBA00022989"/>
    </source>
</evidence>
<evidence type="ECO:0000256" key="3">
    <source>
        <dbReference type="ARBA" id="ARBA00022737"/>
    </source>
</evidence>
<evidence type="ECO:0000256" key="8">
    <source>
        <dbReference type="SAM" id="Phobius"/>
    </source>
</evidence>
<feature type="transmembrane region" description="Helical" evidence="8">
    <location>
        <begin position="151"/>
        <end position="170"/>
    </location>
</feature>
<name>A0A6J2UZH5_CHACN</name>
<dbReference type="PANTHER" id="PTHR17068:SF12">
    <property type="entry name" value="MYELOID-ASSOCIATED DIFFERENTIATION MARKER-LIKE PROTEIN 2"/>
    <property type="match status" value="1"/>
</dbReference>
<feature type="transmembrane region" description="Helical" evidence="8">
    <location>
        <begin position="211"/>
        <end position="236"/>
    </location>
</feature>
<keyword evidence="3" id="KW-0677">Repeat</keyword>
<keyword evidence="4 8" id="KW-1133">Transmembrane helix</keyword>
<organism evidence="10 11">
    <name type="scientific">Chanos chanos</name>
    <name type="common">Milkfish</name>
    <name type="synonym">Mugil chanos</name>
    <dbReference type="NCBI Taxonomy" id="29144"/>
    <lineage>
        <taxon>Eukaryota</taxon>
        <taxon>Metazoa</taxon>
        <taxon>Chordata</taxon>
        <taxon>Craniata</taxon>
        <taxon>Vertebrata</taxon>
        <taxon>Euteleostomi</taxon>
        <taxon>Actinopterygii</taxon>
        <taxon>Neopterygii</taxon>
        <taxon>Teleostei</taxon>
        <taxon>Ostariophysi</taxon>
        <taxon>Gonorynchiformes</taxon>
        <taxon>Chanidae</taxon>
        <taxon>Chanos</taxon>
    </lineage>
</organism>
<proteinExistence type="inferred from homology"/>
<feature type="domain" description="MARVEL" evidence="9">
    <location>
        <begin position="145"/>
        <end position="283"/>
    </location>
</feature>
<dbReference type="Proteomes" id="UP000504632">
    <property type="component" value="Chromosome 3"/>
</dbReference>
<dbReference type="InterPro" id="IPR008253">
    <property type="entry name" value="Marvel"/>
</dbReference>
<evidence type="ECO:0000256" key="1">
    <source>
        <dbReference type="ARBA" id="ARBA00004141"/>
    </source>
</evidence>
<feature type="transmembrane region" description="Helical" evidence="8">
    <location>
        <begin position="256"/>
        <end position="285"/>
    </location>
</feature>
<accession>A0A6J2UZH5</accession>
<dbReference type="AlphaFoldDB" id="A0A6J2UZH5"/>
<comment type="similarity">
    <text evidence="6">Belongs to the MAL family.</text>
</comment>
<dbReference type="RefSeq" id="XP_030626080.1">
    <property type="nucleotide sequence ID" value="XM_030770220.1"/>
</dbReference>
<dbReference type="GeneID" id="115808758"/>
<comment type="subcellular location">
    <subcellularLocation>
        <location evidence="1">Membrane</location>
        <topology evidence="1">Multi-pass membrane protein</topology>
    </subcellularLocation>
</comment>
<keyword evidence="5 7" id="KW-0472">Membrane</keyword>
<evidence type="ECO:0000313" key="10">
    <source>
        <dbReference type="Proteomes" id="UP000504632"/>
    </source>
</evidence>
<dbReference type="PROSITE" id="PS51225">
    <property type="entry name" value="MARVEL"/>
    <property type="match status" value="1"/>
</dbReference>
<evidence type="ECO:0000313" key="11">
    <source>
        <dbReference type="RefSeq" id="XP_030626080.1"/>
    </source>
</evidence>
<dbReference type="OrthoDB" id="8841883at2759"/>